<keyword evidence="2" id="KW-1185">Reference proteome</keyword>
<proteinExistence type="predicted"/>
<dbReference type="CDD" id="cd20686">
    <property type="entry name" value="CdiA-CT_Ec-like"/>
    <property type="match status" value="1"/>
</dbReference>
<dbReference type="RefSeq" id="WP_273897375.1">
    <property type="nucleotide sequence ID" value="NZ_JAMDGS010000005.1"/>
</dbReference>
<dbReference type="EMBL" id="JAMDGS010000005">
    <property type="protein sequence ID" value="MDD1124431.1"/>
    <property type="molecule type" value="Genomic_DNA"/>
</dbReference>
<name>A0ABT5PKK2_9PSED</name>
<gene>
    <name evidence="1" type="ORF">M5G18_07505</name>
</gene>
<evidence type="ECO:0000313" key="2">
    <source>
        <dbReference type="Proteomes" id="UP001150531"/>
    </source>
</evidence>
<protein>
    <submittedName>
        <fullName evidence="1">CdiA family toxin C-terminal domain-containing protein</fullName>
    </submittedName>
</protein>
<reference evidence="1" key="1">
    <citation type="submission" date="2022-05" db="EMBL/GenBank/DDBJ databases">
        <title>Novel Pseudomonas spp. Isolated from a Rainbow Trout Aquaculture Facility.</title>
        <authorList>
            <person name="Testerman T."/>
            <person name="Graf J."/>
        </authorList>
    </citation>
    <scope>NUCLEOTIDE SEQUENCE</scope>
    <source>
        <strain evidence="1">ID386</strain>
    </source>
</reference>
<evidence type="ECO:0000313" key="1">
    <source>
        <dbReference type="EMBL" id="MDD1124431.1"/>
    </source>
</evidence>
<sequence length="91" mass="9818">MIKKICPLCCKKDAAGKIVGGFKDNVPTKTVYDPKIFPDRKILDLGQQAAAAGFKDAQSKGLSQYISFAGGISFRVYLDKVTGTVNNVHPN</sequence>
<dbReference type="Proteomes" id="UP001150531">
    <property type="component" value="Unassembled WGS sequence"/>
</dbReference>
<comment type="caution">
    <text evidence="1">The sequence shown here is derived from an EMBL/GenBank/DDBJ whole genome shotgun (WGS) entry which is preliminary data.</text>
</comment>
<organism evidence="1 2">
    <name type="scientific">Pseudomonas aphyarum</name>
    <dbReference type="NCBI Taxonomy" id="2942629"/>
    <lineage>
        <taxon>Bacteria</taxon>
        <taxon>Pseudomonadati</taxon>
        <taxon>Pseudomonadota</taxon>
        <taxon>Gammaproteobacteria</taxon>
        <taxon>Pseudomonadales</taxon>
        <taxon>Pseudomonadaceae</taxon>
        <taxon>Pseudomonas</taxon>
    </lineage>
</organism>
<accession>A0ABT5PKK2</accession>